<dbReference type="InterPro" id="IPR006840">
    <property type="entry name" value="ChaC"/>
</dbReference>
<dbReference type="PANTHER" id="PTHR12192">
    <property type="entry name" value="CATION TRANSPORT PROTEIN CHAC-RELATED"/>
    <property type="match status" value="1"/>
</dbReference>
<dbReference type="Pfam" id="PF04752">
    <property type="entry name" value="ChaC"/>
    <property type="match status" value="1"/>
</dbReference>
<keyword evidence="2" id="KW-0456">Lyase</keyword>
<evidence type="ECO:0000313" key="4">
    <source>
        <dbReference type="Proteomes" id="UP000192596"/>
    </source>
</evidence>
<dbReference type="Proteomes" id="UP000192596">
    <property type="component" value="Unassembled WGS sequence"/>
</dbReference>
<keyword evidence="4" id="KW-1185">Reference proteome</keyword>
<dbReference type="STRING" id="1507870.A0A1V8SJQ1"/>
<gene>
    <name evidence="3" type="ORF">B0A48_14285</name>
</gene>
<accession>A0A1V8SJQ1</accession>
<proteinExistence type="predicted"/>
<dbReference type="AlphaFoldDB" id="A0A1V8SJQ1"/>
<reference evidence="4" key="1">
    <citation type="submission" date="2017-03" db="EMBL/GenBank/DDBJ databases">
        <title>Genomes of endolithic fungi from Antarctica.</title>
        <authorList>
            <person name="Coleine C."/>
            <person name="Masonjones S."/>
            <person name="Stajich J.E."/>
        </authorList>
    </citation>
    <scope>NUCLEOTIDE SEQUENCE [LARGE SCALE GENOMIC DNA]</scope>
    <source>
        <strain evidence="4">CCFEE 5527</strain>
    </source>
</reference>
<dbReference type="GO" id="GO:0006751">
    <property type="term" value="P:glutathione catabolic process"/>
    <property type="evidence" value="ECO:0007669"/>
    <property type="project" value="EnsemblFungi"/>
</dbReference>
<sequence length="185" mass="20716">MANEEGDLWLFGYGEDHRGTPEQPGRVVTLIEREVWETLTDQHPSAPPQVQGAAYRIPATHVAEVKAYLDIREINGYSMHYTSFHAFPSANPDDLTIDGDARPLKPIQCLVYIGTPDNPQFLGPQDPKALAERIAMCRGPSGENREYLFMLEEALRGLHAREERGGVVDEHVTDLAARVRALIRE</sequence>
<evidence type="ECO:0000256" key="1">
    <source>
        <dbReference type="ARBA" id="ARBA00012344"/>
    </source>
</evidence>
<dbReference type="InParanoid" id="A0A1V8SJQ1"/>
<dbReference type="OrthoDB" id="1933483at2759"/>
<evidence type="ECO:0000313" key="3">
    <source>
        <dbReference type="EMBL" id="OQN99309.1"/>
    </source>
</evidence>
<protein>
    <recommendedName>
        <fullName evidence="1">glutathione-specific gamma-glutamylcyclotransferase</fullName>
        <ecNumber evidence="1">4.3.2.7</ecNumber>
    </recommendedName>
</protein>
<dbReference type="EMBL" id="NAJO01000040">
    <property type="protein sequence ID" value="OQN99309.1"/>
    <property type="molecule type" value="Genomic_DNA"/>
</dbReference>
<evidence type="ECO:0000256" key="2">
    <source>
        <dbReference type="ARBA" id="ARBA00023239"/>
    </source>
</evidence>
<dbReference type="EC" id="4.3.2.7" evidence="1"/>
<dbReference type="GO" id="GO:0003839">
    <property type="term" value="F:gamma-glutamylcyclotransferase activity"/>
    <property type="evidence" value="ECO:0007669"/>
    <property type="project" value="EnsemblFungi"/>
</dbReference>
<dbReference type="PANTHER" id="PTHR12192:SF2">
    <property type="entry name" value="GLUTATHIONE-SPECIFIC GAMMA-GLUTAMYLCYCLOTRANSFERASE 2"/>
    <property type="match status" value="1"/>
</dbReference>
<dbReference type="GO" id="GO:0005737">
    <property type="term" value="C:cytoplasm"/>
    <property type="evidence" value="ECO:0007669"/>
    <property type="project" value="TreeGrafter"/>
</dbReference>
<dbReference type="GO" id="GO:0061928">
    <property type="term" value="F:glutathione specific gamma-glutamylcyclotransferase activity"/>
    <property type="evidence" value="ECO:0007669"/>
    <property type="project" value="UniProtKB-EC"/>
</dbReference>
<organism evidence="3 4">
    <name type="scientific">Cryoendolithus antarcticus</name>
    <dbReference type="NCBI Taxonomy" id="1507870"/>
    <lineage>
        <taxon>Eukaryota</taxon>
        <taxon>Fungi</taxon>
        <taxon>Dikarya</taxon>
        <taxon>Ascomycota</taxon>
        <taxon>Pezizomycotina</taxon>
        <taxon>Dothideomycetes</taxon>
        <taxon>Dothideomycetidae</taxon>
        <taxon>Cladosporiales</taxon>
        <taxon>Cladosporiaceae</taxon>
        <taxon>Cryoendolithus</taxon>
    </lineage>
</organism>
<comment type="caution">
    <text evidence="3">The sequence shown here is derived from an EMBL/GenBank/DDBJ whole genome shotgun (WGS) entry which is preliminary data.</text>
</comment>
<dbReference type="FunCoup" id="A0A1V8SJQ1">
    <property type="interactions" value="610"/>
</dbReference>
<name>A0A1V8SJQ1_9PEZI</name>